<feature type="signal peptide" evidence="1">
    <location>
        <begin position="1"/>
        <end position="16"/>
    </location>
</feature>
<reference evidence="2 3" key="1">
    <citation type="submission" date="2019-04" db="EMBL/GenBank/DDBJ databases">
        <title>Sphingomonas psychrotolerans sp. nov., isolated from soil in the Tianshan Mountains, Xinjiang, China.</title>
        <authorList>
            <person name="Luo Y."/>
            <person name="Sheng H."/>
        </authorList>
    </citation>
    <scope>NUCLEOTIDE SEQUENCE [LARGE SCALE GENOMIC DNA]</scope>
    <source>
        <strain evidence="2 3">KIS18-15</strain>
    </source>
</reference>
<keyword evidence="2" id="KW-0560">Oxidoreductase</keyword>
<keyword evidence="2" id="KW-0223">Dioxygenase</keyword>
<keyword evidence="3" id="KW-1185">Reference proteome</keyword>
<comment type="caution">
    <text evidence="2">The sequence shown here is derived from an EMBL/GenBank/DDBJ whole genome shotgun (WGS) entry which is preliminary data.</text>
</comment>
<dbReference type="AlphaFoldDB" id="A0A4S1WQ89"/>
<protein>
    <submittedName>
        <fullName evidence="2">Homogentisate 1,2-dioxygenase</fullName>
    </submittedName>
</protein>
<dbReference type="GO" id="GO:0051213">
    <property type="term" value="F:dioxygenase activity"/>
    <property type="evidence" value="ECO:0007669"/>
    <property type="project" value="UniProtKB-KW"/>
</dbReference>
<evidence type="ECO:0000256" key="1">
    <source>
        <dbReference type="SAM" id="SignalP"/>
    </source>
</evidence>
<evidence type="ECO:0000313" key="3">
    <source>
        <dbReference type="Proteomes" id="UP000309848"/>
    </source>
</evidence>
<dbReference type="Proteomes" id="UP000309848">
    <property type="component" value="Unassembled WGS sequence"/>
</dbReference>
<accession>A0A4S1WQ89</accession>
<name>A0A4S1WQ89_9SPHN</name>
<organism evidence="2 3">
    <name type="scientific">Sphingomonas naasensis</name>
    <dbReference type="NCBI Taxonomy" id="1344951"/>
    <lineage>
        <taxon>Bacteria</taxon>
        <taxon>Pseudomonadati</taxon>
        <taxon>Pseudomonadota</taxon>
        <taxon>Alphaproteobacteria</taxon>
        <taxon>Sphingomonadales</taxon>
        <taxon>Sphingomonadaceae</taxon>
        <taxon>Sphingomonas</taxon>
    </lineage>
</organism>
<sequence>MAGTAAALLMAGPALAQHAQPDCAADAVPLPPELAGWLARGALSAAIDTLTLRAATVQPGRAVDLALVPTPSVRYALRPERPGGSVSHGGMVGFTVERAGTYRVAIGSAAWIDLVQGGKALASVGHGPGPACSGIRKMVDFALEPGSYVLQIAGNGAPTLPVLVTRLP</sequence>
<gene>
    <name evidence="2" type="ORF">E5A74_06450</name>
</gene>
<keyword evidence="1" id="KW-0732">Signal</keyword>
<feature type="chain" id="PRO_5021010317" evidence="1">
    <location>
        <begin position="17"/>
        <end position="168"/>
    </location>
</feature>
<dbReference type="EMBL" id="SRXU01000002">
    <property type="protein sequence ID" value="TGX44725.1"/>
    <property type="molecule type" value="Genomic_DNA"/>
</dbReference>
<proteinExistence type="predicted"/>
<evidence type="ECO:0000313" key="2">
    <source>
        <dbReference type="EMBL" id="TGX44725.1"/>
    </source>
</evidence>
<dbReference type="OrthoDB" id="7376020at2"/>